<feature type="compositionally biased region" description="Basic and acidic residues" evidence="1">
    <location>
        <begin position="195"/>
        <end position="209"/>
    </location>
</feature>
<dbReference type="InterPro" id="IPR027842">
    <property type="entry name" value="HAM1-like_C"/>
</dbReference>
<dbReference type="InterPro" id="IPR017943">
    <property type="entry name" value="Bactericidal_perm-incr_a/b_dom"/>
</dbReference>
<dbReference type="Pfam" id="PF14613">
    <property type="entry name" value="HAM1_C"/>
    <property type="match status" value="1"/>
</dbReference>
<dbReference type="Pfam" id="PF19343">
    <property type="entry name" value="HAM1_N"/>
    <property type="match status" value="1"/>
</dbReference>
<dbReference type="OrthoDB" id="19394at2759"/>
<name>A0A0H2R6G7_9AGAM</name>
<accession>A0A0H2R6G7</accession>
<feature type="domain" description="HAM1-like N-terminal" evidence="3">
    <location>
        <begin position="15"/>
        <end position="688"/>
    </location>
</feature>
<gene>
    <name evidence="4" type="ORF">SCHPADRAFT_945697</name>
</gene>
<feature type="compositionally biased region" description="Basic and acidic residues" evidence="1">
    <location>
        <begin position="233"/>
        <end position="255"/>
    </location>
</feature>
<protein>
    <submittedName>
        <fullName evidence="4">Uncharacterized protein</fullName>
    </submittedName>
</protein>
<feature type="domain" description="HAM1-like C-terminal" evidence="2">
    <location>
        <begin position="700"/>
        <end position="844"/>
    </location>
</feature>
<dbReference type="Proteomes" id="UP000053477">
    <property type="component" value="Unassembled WGS sequence"/>
</dbReference>
<dbReference type="SUPFAM" id="SSF55394">
    <property type="entry name" value="Bactericidal permeability-increasing protein, BPI"/>
    <property type="match status" value="1"/>
</dbReference>
<evidence type="ECO:0000256" key="1">
    <source>
        <dbReference type="SAM" id="MobiDB-lite"/>
    </source>
</evidence>
<evidence type="ECO:0000259" key="2">
    <source>
        <dbReference type="Pfam" id="PF14613"/>
    </source>
</evidence>
<feature type="compositionally biased region" description="Polar residues" evidence="1">
    <location>
        <begin position="277"/>
        <end position="286"/>
    </location>
</feature>
<evidence type="ECO:0000313" key="5">
    <source>
        <dbReference type="Proteomes" id="UP000053477"/>
    </source>
</evidence>
<evidence type="ECO:0000259" key="3">
    <source>
        <dbReference type="Pfam" id="PF19343"/>
    </source>
</evidence>
<dbReference type="PANTHER" id="PTHR31138">
    <property type="entry name" value="CHROMOSOME 19, WHOLE GENOME SHOTGUN SEQUENCE"/>
    <property type="match status" value="1"/>
</dbReference>
<dbReference type="Gene3D" id="3.15.10.10">
    <property type="entry name" value="Bactericidal permeability-increasing protein, domain 1"/>
    <property type="match status" value="1"/>
</dbReference>
<feature type="region of interest" description="Disordered" evidence="1">
    <location>
        <begin position="192"/>
        <end position="295"/>
    </location>
</feature>
<dbReference type="InterPro" id="IPR045967">
    <property type="entry name" value="HAM1-like_N"/>
</dbReference>
<proteinExistence type="predicted"/>
<dbReference type="STRING" id="27342.A0A0H2R6G7"/>
<organism evidence="4 5">
    <name type="scientific">Schizopora paradoxa</name>
    <dbReference type="NCBI Taxonomy" id="27342"/>
    <lineage>
        <taxon>Eukaryota</taxon>
        <taxon>Fungi</taxon>
        <taxon>Dikarya</taxon>
        <taxon>Basidiomycota</taxon>
        <taxon>Agaricomycotina</taxon>
        <taxon>Agaricomycetes</taxon>
        <taxon>Hymenochaetales</taxon>
        <taxon>Schizoporaceae</taxon>
        <taxon>Schizopora</taxon>
    </lineage>
</organism>
<dbReference type="AlphaFoldDB" id="A0A0H2R6G7"/>
<feature type="compositionally biased region" description="Basic and acidic residues" evidence="1">
    <location>
        <begin position="1"/>
        <end position="12"/>
    </location>
</feature>
<evidence type="ECO:0000313" key="4">
    <source>
        <dbReference type="EMBL" id="KLO06922.1"/>
    </source>
</evidence>
<sequence>MSLPQAKRDISEKPAAGAVTDPVNKQQKDADIDRKLRLYGAIEAFRQGRLPDNNQIDKALRYAHDNSPVDTSALSPEGQRLVDNIRDIINTTRDIVATKNGDELLQNFFWNTRGSDLAAPLNQAKAQGADAAQGATPLNDKEKLKRDSDQAVTHLRTLLHLVLTNGEARKLLSDLALIGRDLFAHGAAKAANLARPDEERMRQVDDAAPHNEFVTEGGRRTTDTSETPVLEARIPDPRPGRDGDFTVKQHPHDEFGTGAQIHDPSGNVRSGADVKDQAQNQAQDLTEQGKQRAQFEADQIRAEQERTDDPNAKKDVAKSSMKDRFNGFKDNLMGRVPQEHKDKAGEHYDNTKNWFKEEYFPEERRDQFIYRAKKVIVECQRHDDYQASVKWLLGFLEEYFGHAQNAAKAQDGSVDTIKSDKQLNDALSEFRELLERFAGGKSTSEMTERLRVLSEDARQDDQLRAWFKEVDAYARRCLLEPGFVLQDECNAQGSQIRDSGRQFYDGKYKDHFDGVFSAVGDFFSAITNDELNARFAQDWARLTKNLLCDDEGDLKFKPELWRDIRKVILPQVVDKVGYIPIPRVEYTDDERDIILENLTLSGRNLFPNIVTVEAHNFMKFSPYDSITDESHHEFTLHFGHIQADMRDVAFYFNNKKGPIKIKDSGLADFVLGGKGLSCTVHLASAGKDTSSVFKVKNVNVHVDTLKWSIRDSKHDVLYKTLGPFLNGLVKKQIQKALSDAITTGFEYVDGQLVGVRERTQEVRGTEGTGKVEALKEIFKSKKTQAETASTKSKEGGGQFKIVAKRDSTLLPDQGHPSGWVNRQQERADAAVKGREWRSEAFHIV</sequence>
<dbReference type="EMBL" id="KQ086172">
    <property type="protein sequence ID" value="KLO06922.1"/>
    <property type="molecule type" value="Genomic_DNA"/>
</dbReference>
<feature type="region of interest" description="Disordered" evidence="1">
    <location>
        <begin position="1"/>
        <end position="30"/>
    </location>
</feature>
<reference evidence="4 5" key="1">
    <citation type="submission" date="2015-04" db="EMBL/GenBank/DDBJ databases">
        <title>Complete genome sequence of Schizopora paradoxa KUC8140, a cosmopolitan wood degrader in East Asia.</title>
        <authorList>
            <consortium name="DOE Joint Genome Institute"/>
            <person name="Min B."/>
            <person name="Park H."/>
            <person name="Jang Y."/>
            <person name="Kim J.-J."/>
            <person name="Kim K.H."/>
            <person name="Pangilinan J."/>
            <person name="Lipzen A."/>
            <person name="Riley R."/>
            <person name="Grigoriev I.V."/>
            <person name="Spatafora J.W."/>
            <person name="Choi I.-G."/>
        </authorList>
    </citation>
    <scope>NUCLEOTIDE SEQUENCE [LARGE SCALE GENOMIC DNA]</scope>
    <source>
        <strain evidence="4 5">KUC8140</strain>
    </source>
</reference>
<dbReference type="InParanoid" id="A0A0H2R6G7"/>
<dbReference type="PANTHER" id="PTHR31138:SF1">
    <property type="entry name" value="PDZ DOMAIN-CONTAINING PROTEIN"/>
    <property type="match status" value="1"/>
</dbReference>
<keyword evidence="5" id="KW-1185">Reference proteome</keyword>
<dbReference type="GO" id="GO:0008289">
    <property type="term" value="F:lipid binding"/>
    <property type="evidence" value="ECO:0007669"/>
    <property type="project" value="InterPro"/>
</dbReference>